<dbReference type="InterPro" id="IPR012337">
    <property type="entry name" value="RNaseH-like_sf"/>
</dbReference>
<dbReference type="Pfam" id="PF17921">
    <property type="entry name" value="Integrase_H2C2"/>
    <property type="match status" value="1"/>
</dbReference>
<dbReference type="EnsemblMetazoa" id="AALFPA23_007634.R10214">
    <property type="protein sequence ID" value="AALFPA23_007634.P10214"/>
    <property type="gene ID" value="AALFPA23_007634"/>
</dbReference>
<protein>
    <recommendedName>
        <fullName evidence="1">Integrase zinc-binding domain-containing protein</fullName>
    </recommendedName>
</protein>
<evidence type="ECO:0000313" key="2">
    <source>
        <dbReference type="EnsemblMetazoa" id="AALFPA23_007634.P10214"/>
    </source>
</evidence>
<dbReference type="SUPFAM" id="SSF53098">
    <property type="entry name" value="Ribonuclease H-like"/>
    <property type="match status" value="1"/>
</dbReference>
<dbReference type="RefSeq" id="XP_062708901.1">
    <property type="nucleotide sequence ID" value="XM_062852917.1"/>
</dbReference>
<evidence type="ECO:0000259" key="1">
    <source>
        <dbReference type="Pfam" id="PF17921"/>
    </source>
</evidence>
<dbReference type="Gene3D" id="1.10.340.70">
    <property type="match status" value="1"/>
</dbReference>
<reference evidence="2" key="2">
    <citation type="submission" date="2025-05" db="UniProtKB">
        <authorList>
            <consortium name="EnsemblMetazoa"/>
        </authorList>
    </citation>
    <scope>IDENTIFICATION</scope>
    <source>
        <strain evidence="2">Foshan</strain>
    </source>
</reference>
<proteinExistence type="predicted"/>
<dbReference type="Proteomes" id="UP000069940">
    <property type="component" value="Unassembled WGS sequence"/>
</dbReference>
<feature type="domain" description="Integrase zinc-binding" evidence="1">
    <location>
        <begin position="274"/>
        <end position="323"/>
    </location>
</feature>
<dbReference type="Gene3D" id="3.30.420.10">
    <property type="entry name" value="Ribonuclease H-like superfamily/Ribonuclease H"/>
    <property type="match status" value="1"/>
</dbReference>
<dbReference type="GeneID" id="134288340"/>
<evidence type="ECO:0000313" key="3">
    <source>
        <dbReference type="Proteomes" id="UP000069940"/>
    </source>
</evidence>
<sequence>MLQTVKSNHSLPITRQVLWSDSQTVLSWIRSDQHKYKQFVAFRIGEIVELTTASDWRYVPSDKNIADVVTKWGSGPPVTSNSPWFNGPLFLYEPESMWPAQMGVIVDVPDEKKACVLFHDASFASPLINVQVTSCWGRLIRIAASVIRFIENCRRKVKGQPILVLQAHRSLEGLIRRDVEQILQPMRQEELQFGEKVLLKQAQREGFLEEIEVLENKRDSNSTANIRKSCCLYQLHPILDADGLIRMDGRLALSEAIPFDQKFPIILPRRHTVTALIIQSYHEKFGHGNRETVFNELRQRFYIPKLRSMIKSVTKDCSWCRVNRCQPKVPLMAPLPVQRVTPPFRPFCSVGVDYLGPVEVSIGRRREKRWIALFTCLAVRAVHLEVVHNLTTEACLMAIRRFICRRGSPNEFFSDNGTNSRAPTTK</sequence>
<dbReference type="InterPro" id="IPR036397">
    <property type="entry name" value="RNaseH_sf"/>
</dbReference>
<organism evidence="2 3">
    <name type="scientific">Aedes albopictus</name>
    <name type="common">Asian tiger mosquito</name>
    <name type="synonym">Stegomyia albopicta</name>
    <dbReference type="NCBI Taxonomy" id="7160"/>
    <lineage>
        <taxon>Eukaryota</taxon>
        <taxon>Metazoa</taxon>
        <taxon>Ecdysozoa</taxon>
        <taxon>Arthropoda</taxon>
        <taxon>Hexapoda</taxon>
        <taxon>Insecta</taxon>
        <taxon>Pterygota</taxon>
        <taxon>Neoptera</taxon>
        <taxon>Endopterygota</taxon>
        <taxon>Diptera</taxon>
        <taxon>Nematocera</taxon>
        <taxon>Culicoidea</taxon>
        <taxon>Culicidae</taxon>
        <taxon>Culicinae</taxon>
        <taxon>Aedini</taxon>
        <taxon>Aedes</taxon>
        <taxon>Stegomyia</taxon>
    </lineage>
</organism>
<dbReference type="InterPro" id="IPR041588">
    <property type="entry name" value="Integrase_H2C2"/>
</dbReference>
<name>A0ABM1YBN8_AEDAL</name>
<dbReference type="PANTHER" id="PTHR47331">
    <property type="entry name" value="PHD-TYPE DOMAIN-CONTAINING PROTEIN"/>
    <property type="match status" value="1"/>
</dbReference>
<accession>A0ABM1YBN8</accession>
<keyword evidence="3" id="KW-1185">Reference proteome</keyword>
<reference evidence="3" key="1">
    <citation type="journal article" date="2015" name="Proc. Natl. Acad. Sci. U.S.A.">
        <title>Genome sequence of the Asian Tiger mosquito, Aedes albopictus, reveals insights into its biology, genetics, and evolution.</title>
        <authorList>
            <person name="Chen X.G."/>
            <person name="Jiang X."/>
            <person name="Gu J."/>
            <person name="Xu M."/>
            <person name="Wu Y."/>
            <person name="Deng Y."/>
            <person name="Zhang C."/>
            <person name="Bonizzoni M."/>
            <person name="Dermauw W."/>
            <person name="Vontas J."/>
            <person name="Armbruster P."/>
            <person name="Huang X."/>
            <person name="Yang Y."/>
            <person name="Zhang H."/>
            <person name="He W."/>
            <person name="Peng H."/>
            <person name="Liu Y."/>
            <person name="Wu K."/>
            <person name="Chen J."/>
            <person name="Lirakis M."/>
            <person name="Topalis P."/>
            <person name="Van Leeuwen T."/>
            <person name="Hall A.B."/>
            <person name="Jiang X."/>
            <person name="Thorpe C."/>
            <person name="Mueller R.L."/>
            <person name="Sun C."/>
            <person name="Waterhouse R.M."/>
            <person name="Yan G."/>
            <person name="Tu Z.J."/>
            <person name="Fang X."/>
            <person name="James A.A."/>
        </authorList>
    </citation>
    <scope>NUCLEOTIDE SEQUENCE [LARGE SCALE GENOMIC DNA]</scope>
    <source>
        <strain evidence="3">Foshan</strain>
    </source>
</reference>